<evidence type="ECO:0000313" key="2">
    <source>
        <dbReference type="Proteomes" id="UP001281656"/>
    </source>
</evidence>
<accession>A0ABU4JWU5</accession>
<comment type="caution">
    <text evidence="1">The sequence shown here is derived from an EMBL/GenBank/DDBJ whole genome shotgun (WGS) entry which is preliminary data.</text>
</comment>
<evidence type="ECO:0000313" key="1">
    <source>
        <dbReference type="EMBL" id="MDW8802576.1"/>
    </source>
</evidence>
<keyword evidence="2" id="KW-1185">Reference proteome</keyword>
<reference evidence="1 2" key="1">
    <citation type="submission" date="2023-04" db="EMBL/GenBank/DDBJ databases">
        <title>Clostridium tannerae sp. nov., isolated from the fecal material of an alpaca.</title>
        <authorList>
            <person name="Miller S."/>
            <person name="Hendry M."/>
            <person name="King J."/>
            <person name="Sankaranarayanan K."/>
            <person name="Lawson P.A."/>
        </authorList>
    </citation>
    <scope>NUCLEOTIDE SEQUENCE [LARGE SCALE GENOMIC DNA]</scope>
    <source>
        <strain evidence="1 2">A1-XYC3</strain>
    </source>
</reference>
<dbReference type="Proteomes" id="UP001281656">
    <property type="component" value="Unassembled WGS sequence"/>
</dbReference>
<name>A0ABU4JWU5_9CLOT</name>
<sequence>MAGISGTDIVTLFSSTFVTVPVIVVGAAPLIDAVTEKSPATGVVVGTPDSVT</sequence>
<dbReference type="EMBL" id="JARUJP010000023">
    <property type="protein sequence ID" value="MDW8802576.1"/>
    <property type="molecule type" value="Genomic_DNA"/>
</dbReference>
<proteinExistence type="predicted"/>
<gene>
    <name evidence="1" type="ORF">P8V03_15620</name>
</gene>
<organism evidence="1 2">
    <name type="scientific">Clostridium tanneri</name>
    <dbReference type="NCBI Taxonomy" id="3037988"/>
    <lineage>
        <taxon>Bacteria</taxon>
        <taxon>Bacillati</taxon>
        <taxon>Bacillota</taxon>
        <taxon>Clostridia</taxon>
        <taxon>Eubacteriales</taxon>
        <taxon>Clostridiaceae</taxon>
        <taxon>Clostridium</taxon>
    </lineage>
</organism>
<protein>
    <submittedName>
        <fullName evidence="1">Uncharacterized protein</fullName>
    </submittedName>
</protein>
<dbReference type="RefSeq" id="WP_318798891.1">
    <property type="nucleotide sequence ID" value="NZ_JARUJP010000023.1"/>
</dbReference>